<feature type="binding site" evidence="12">
    <location>
        <position position="42"/>
    </location>
    <ligand>
        <name>L-glutamate</name>
        <dbReference type="ChEBI" id="CHEBI:29985"/>
    </ligand>
</feature>
<evidence type="ECO:0000256" key="6">
    <source>
        <dbReference type="ARBA" id="ARBA00022679"/>
    </source>
</evidence>
<evidence type="ECO:0000256" key="7">
    <source>
        <dbReference type="ARBA" id="ARBA00022898"/>
    </source>
</evidence>
<dbReference type="NCBIfam" id="NF003764">
    <property type="entry name" value="PRK05355.1"/>
    <property type="match status" value="1"/>
</dbReference>
<dbReference type="Gene3D" id="3.40.640.10">
    <property type="entry name" value="Type I PLP-dependent aspartate aminotransferase-like (Major domain)"/>
    <property type="match status" value="1"/>
</dbReference>
<keyword evidence="5 12" id="KW-0028">Amino-acid biosynthesis</keyword>
<comment type="cofactor">
    <cofactor evidence="12">
        <name>pyridoxal 5'-phosphate</name>
        <dbReference type="ChEBI" id="CHEBI:597326"/>
    </cofactor>
    <text evidence="12">Binds 1 pyridoxal phosphate per subunit.</text>
</comment>
<name>A0A7H0HJ27_9BURK</name>
<dbReference type="PIRSF" id="PIRSF000525">
    <property type="entry name" value="SerC"/>
    <property type="match status" value="1"/>
</dbReference>
<dbReference type="InterPro" id="IPR020578">
    <property type="entry name" value="Aminotrans_V_PyrdxlP_BS"/>
</dbReference>
<comment type="pathway">
    <text evidence="2 12 13">Amino-acid biosynthesis; L-serine biosynthesis; L-serine from 3-phospho-D-glycerate: step 2/3.</text>
</comment>
<feature type="binding site" evidence="12">
    <location>
        <position position="101"/>
    </location>
    <ligand>
        <name>pyridoxal 5'-phosphate</name>
        <dbReference type="ChEBI" id="CHEBI:597326"/>
    </ligand>
</feature>
<dbReference type="Proteomes" id="UP000516057">
    <property type="component" value="Chromosome"/>
</dbReference>
<dbReference type="InterPro" id="IPR015424">
    <property type="entry name" value="PyrdxlP-dep_Trfase"/>
</dbReference>
<dbReference type="UniPathway" id="UPA00244">
    <property type="reaction ID" value="UER00311"/>
</dbReference>
<keyword evidence="6 12" id="KW-0808">Transferase</keyword>
<dbReference type="GO" id="GO:0030170">
    <property type="term" value="F:pyridoxal phosphate binding"/>
    <property type="evidence" value="ECO:0007669"/>
    <property type="project" value="UniProtKB-UniRule"/>
</dbReference>
<comment type="catalytic activity">
    <reaction evidence="10 12">
        <text>4-(phosphooxy)-L-threonine + 2-oxoglutarate = (R)-3-hydroxy-2-oxo-4-phosphooxybutanoate + L-glutamate</text>
        <dbReference type="Rhea" id="RHEA:16573"/>
        <dbReference type="ChEBI" id="CHEBI:16810"/>
        <dbReference type="ChEBI" id="CHEBI:29985"/>
        <dbReference type="ChEBI" id="CHEBI:58452"/>
        <dbReference type="ChEBI" id="CHEBI:58538"/>
        <dbReference type="EC" id="2.6.1.52"/>
    </reaction>
</comment>
<evidence type="ECO:0000256" key="8">
    <source>
        <dbReference type="ARBA" id="ARBA00023096"/>
    </source>
</evidence>
<dbReference type="InterPro" id="IPR015421">
    <property type="entry name" value="PyrdxlP-dep_Trfase_major"/>
</dbReference>
<keyword evidence="8 12" id="KW-0664">Pyridoxine biosynthesis</keyword>
<dbReference type="PANTHER" id="PTHR43247">
    <property type="entry name" value="PHOSPHOSERINE AMINOTRANSFERASE"/>
    <property type="match status" value="1"/>
</dbReference>
<evidence type="ECO:0000259" key="14">
    <source>
        <dbReference type="Pfam" id="PF00266"/>
    </source>
</evidence>
<dbReference type="Gene3D" id="3.90.1150.10">
    <property type="entry name" value="Aspartate Aminotransferase, domain 1"/>
    <property type="match status" value="1"/>
</dbReference>
<sequence length="369" mass="40599">MKRPYNFSAGPAAIPAEVLEQAAAEMLDWHGCGMGVMEMSHRGKEFISIYEQAEADLRELLAVPPAFKILFMQGGGLAENAIVPMNLSRAGTVDMIVTGSWSQKSRKEAQKYAAEVRTAASGEDSHFTTLPAPQTWQLSRGASYVHLCSNETIHGVEFQELPDLRALGSDAPLVIDFSSHVASRPVDWSRVGVAFGGAQKNLGPAGLTLVVVREDLLGHALPICPSAFDYRVVAENQSMFNTPPTWGIYMAGLTFQWLKRQREGDATGVAAMERRNIAKARLLYDTIDQSQFYVNKVTANCRSRMNIPFFLRDESRNDAFLAGAKARGLLQLKGHKSVGGMRASLYNAMPIEGVQALVDYMQEFERQHA</sequence>
<dbReference type="GO" id="GO:0004648">
    <property type="term" value="F:O-phospho-L-serine:2-oxoglutarate aminotransferase activity"/>
    <property type="evidence" value="ECO:0007669"/>
    <property type="project" value="UniProtKB-UniRule"/>
</dbReference>
<feature type="modified residue" description="N6-(pyridoxal phosphate)lysine" evidence="12">
    <location>
        <position position="200"/>
    </location>
</feature>
<dbReference type="KEGG" id="amon:H9L24_06865"/>
<dbReference type="InterPro" id="IPR022278">
    <property type="entry name" value="Pser_aminoTfrase"/>
</dbReference>
<dbReference type="GO" id="GO:0006564">
    <property type="term" value="P:L-serine biosynthetic process"/>
    <property type="evidence" value="ECO:0007669"/>
    <property type="project" value="UniProtKB-UniRule"/>
</dbReference>
<dbReference type="SUPFAM" id="SSF53383">
    <property type="entry name" value="PLP-dependent transferases"/>
    <property type="match status" value="1"/>
</dbReference>
<keyword evidence="4 12" id="KW-0032">Aminotransferase</keyword>
<proteinExistence type="inferred from homology"/>
<comment type="catalytic activity">
    <reaction evidence="11 12 13">
        <text>O-phospho-L-serine + 2-oxoglutarate = 3-phosphooxypyruvate + L-glutamate</text>
        <dbReference type="Rhea" id="RHEA:14329"/>
        <dbReference type="ChEBI" id="CHEBI:16810"/>
        <dbReference type="ChEBI" id="CHEBI:18110"/>
        <dbReference type="ChEBI" id="CHEBI:29985"/>
        <dbReference type="ChEBI" id="CHEBI:57524"/>
        <dbReference type="EC" id="2.6.1.52"/>
    </reaction>
</comment>
<evidence type="ECO:0000256" key="9">
    <source>
        <dbReference type="ARBA" id="ARBA00023299"/>
    </source>
</evidence>
<dbReference type="InterPro" id="IPR015422">
    <property type="entry name" value="PyrdxlP-dep_Trfase_small"/>
</dbReference>
<dbReference type="InterPro" id="IPR000192">
    <property type="entry name" value="Aminotrans_V_dom"/>
</dbReference>
<feature type="domain" description="Aminotransferase class V" evidence="14">
    <location>
        <begin position="5"/>
        <end position="357"/>
    </location>
</feature>
<keyword evidence="12" id="KW-0963">Cytoplasm</keyword>
<dbReference type="FunFam" id="3.90.1150.10:FF:000006">
    <property type="entry name" value="Phosphoserine aminotransferase"/>
    <property type="match status" value="1"/>
</dbReference>
<evidence type="ECO:0000256" key="2">
    <source>
        <dbReference type="ARBA" id="ARBA00005099"/>
    </source>
</evidence>
<dbReference type="AlphaFoldDB" id="A0A7H0HJ27"/>
<dbReference type="RefSeq" id="WP_187737524.1">
    <property type="nucleotide sequence ID" value="NZ_CP060790.1"/>
</dbReference>
<dbReference type="Pfam" id="PF00266">
    <property type="entry name" value="Aminotran_5"/>
    <property type="match status" value="1"/>
</dbReference>
<dbReference type="GO" id="GO:0005737">
    <property type="term" value="C:cytoplasm"/>
    <property type="evidence" value="ECO:0007669"/>
    <property type="project" value="UniProtKB-SubCell"/>
</dbReference>
<accession>A0A7H0HJ27</accession>
<evidence type="ECO:0000256" key="5">
    <source>
        <dbReference type="ARBA" id="ARBA00022605"/>
    </source>
</evidence>
<comment type="subunit">
    <text evidence="12">Homodimer.</text>
</comment>
<comment type="caution">
    <text evidence="12">Lacks conserved residue(s) required for the propagation of feature annotation.</text>
</comment>
<dbReference type="NCBIfam" id="TIGR01364">
    <property type="entry name" value="serC_1"/>
    <property type="match status" value="1"/>
</dbReference>
<comment type="pathway">
    <text evidence="1 12">Cofactor biosynthesis; pyridoxine 5'-phosphate biosynthesis; pyridoxine 5'-phosphate from D-erythrose 4-phosphate: step 3/5.</text>
</comment>
<evidence type="ECO:0000256" key="3">
    <source>
        <dbReference type="ARBA" id="ARBA00006904"/>
    </source>
</evidence>
<protein>
    <recommendedName>
        <fullName evidence="12">Phosphoserine aminotransferase</fullName>
        <ecNumber evidence="12">2.6.1.52</ecNumber>
    </recommendedName>
    <alternativeName>
        <fullName evidence="12">Phosphohydroxythreonine aminotransferase</fullName>
        <shortName evidence="12">PSAT</shortName>
    </alternativeName>
</protein>
<dbReference type="HAMAP" id="MF_00160">
    <property type="entry name" value="SerC_aminotrans_5"/>
    <property type="match status" value="1"/>
</dbReference>
<dbReference type="UniPathway" id="UPA00135">
    <property type="reaction ID" value="UER00197"/>
</dbReference>
<gene>
    <name evidence="12 15" type="primary">serC</name>
    <name evidence="15" type="ORF">H9L24_06865</name>
</gene>
<evidence type="ECO:0000256" key="4">
    <source>
        <dbReference type="ARBA" id="ARBA00022576"/>
    </source>
</evidence>
<organism evidence="15 16">
    <name type="scientific">Paenacidovorax monticola</name>
    <dbReference type="NCBI Taxonomy" id="1926868"/>
    <lineage>
        <taxon>Bacteria</taxon>
        <taxon>Pseudomonadati</taxon>
        <taxon>Pseudomonadota</taxon>
        <taxon>Betaproteobacteria</taxon>
        <taxon>Burkholderiales</taxon>
        <taxon>Comamonadaceae</taxon>
        <taxon>Paenacidovorax</taxon>
    </lineage>
</organism>
<evidence type="ECO:0000256" key="11">
    <source>
        <dbReference type="ARBA" id="ARBA00049007"/>
    </source>
</evidence>
<evidence type="ECO:0000256" key="12">
    <source>
        <dbReference type="HAMAP-Rule" id="MF_00160"/>
    </source>
</evidence>
<feature type="binding site" evidence="12">
    <location>
        <begin position="241"/>
        <end position="242"/>
    </location>
    <ligand>
        <name>pyridoxal 5'-phosphate</name>
        <dbReference type="ChEBI" id="CHEBI:597326"/>
    </ligand>
</feature>
<evidence type="ECO:0000256" key="13">
    <source>
        <dbReference type="RuleBase" id="RU004505"/>
    </source>
</evidence>
<dbReference type="PANTHER" id="PTHR43247:SF1">
    <property type="entry name" value="PHOSPHOSERINE AMINOTRANSFERASE"/>
    <property type="match status" value="1"/>
</dbReference>
<comment type="function">
    <text evidence="12">Catalyzes the reversible conversion of 3-phosphohydroxypyruvate to phosphoserine and of 3-hydroxy-2-oxo-4-phosphonooxybutanoate to phosphohydroxythreonine.</text>
</comment>
<evidence type="ECO:0000256" key="10">
    <source>
        <dbReference type="ARBA" id="ARBA00047630"/>
    </source>
</evidence>
<keyword evidence="7 12" id="KW-0663">Pyridoxal phosphate</keyword>
<keyword evidence="16" id="KW-1185">Reference proteome</keyword>
<dbReference type="GO" id="GO:0008615">
    <property type="term" value="P:pyridoxine biosynthetic process"/>
    <property type="evidence" value="ECO:0007669"/>
    <property type="project" value="UniProtKB-UniRule"/>
</dbReference>
<dbReference type="EMBL" id="CP060790">
    <property type="protein sequence ID" value="QNP60543.1"/>
    <property type="molecule type" value="Genomic_DNA"/>
</dbReference>
<feature type="binding site" evidence="12">
    <location>
        <position position="152"/>
    </location>
    <ligand>
        <name>pyridoxal 5'-phosphate</name>
        <dbReference type="ChEBI" id="CHEBI:597326"/>
    </ligand>
</feature>
<comment type="subcellular location">
    <subcellularLocation>
        <location evidence="12">Cytoplasm</location>
    </subcellularLocation>
</comment>
<feature type="binding site" evidence="12">
    <location>
        <position position="176"/>
    </location>
    <ligand>
        <name>pyridoxal 5'-phosphate</name>
        <dbReference type="ChEBI" id="CHEBI:597326"/>
    </ligand>
</feature>
<dbReference type="FunFam" id="3.40.640.10:FF:000010">
    <property type="entry name" value="Phosphoserine aminotransferase"/>
    <property type="match status" value="1"/>
</dbReference>
<evidence type="ECO:0000313" key="15">
    <source>
        <dbReference type="EMBL" id="QNP60543.1"/>
    </source>
</evidence>
<reference evidence="15 16" key="1">
    <citation type="submission" date="2020-08" db="EMBL/GenBank/DDBJ databases">
        <title>Genome sequence of Acidovorax monticola KACC 19171T.</title>
        <authorList>
            <person name="Hyun D.-W."/>
            <person name="Bae J.-W."/>
        </authorList>
    </citation>
    <scope>NUCLEOTIDE SEQUENCE [LARGE SCALE GENOMIC DNA]</scope>
    <source>
        <strain evidence="15 16">KACC 19171</strain>
    </source>
</reference>
<evidence type="ECO:0000256" key="1">
    <source>
        <dbReference type="ARBA" id="ARBA00004915"/>
    </source>
</evidence>
<dbReference type="PROSITE" id="PS00595">
    <property type="entry name" value="AA_TRANSFER_CLASS_5"/>
    <property type="match status" value="1"/>
</dbReference>
<keyword evidence="9 12" id="KW-0718">Serine biosynthesis</keyword>
<comment type="similarity">
    <text evidence="3 12">Belongs to the class-V pyridoxal-phosphate-dependent aminotransferase family. SerC subfamily.</text>
</comment>
<dbReference type="EC" id="2.6.1.52" evidence="12"/>
<evidence type="ECO:0000313" key="16">
    <source>
        <dbReference type="Proteomes" id="UP000516057"/>
    </source>
</evidence>
<feature type="binding site" evidence="12">
    <location>
        <position position="199"/>
    </location>
    <ligand>
        <name>pyridoxal 5'-phosphate</name>
        <dbReference type="ChEBI" id="CHEBI:597326"/>
    </ligand>
</feature>